<gene>
    <name evidence="1" type="ORF">VN97_g3419</name>
</gene>
<comment type="caution">
    <text evidence="1">The sequence shown here is derived from an EMBL/GenBank/DDBJ whole genome shotgun (WGS) entry which is preliminary data.</text>
</comment>
<feature type="non-terminal residue" evidence="1">
    <location>
        <position position="12"/>
    </location>
</feature>
<name>A0AAI9TM43_PENTH</name>
<reference evidence="1" key="1">
    <citation type="submission" date="2015-06" db="EMBL/GenBank/DDBJ databases">
        <authorList>
            <person name="Nguyen H."/>
        </authorList>
    </citation>
    <scope>NUCLEOTIDE SEQUENCE</scope>
    <source>
        <strain evidence="1">DAOM 180753</strain>
    </source>
</reference>
<proteinExistence type="predicted"/>
<accession>A0AAI9TM43</accession>
<dbReference type="Proteomes" id="UP001227192">
    <property type="component" value="Unassembled WGS sequence"/>
</dbReference>
<reference evidence="1" key="2">
    <citation type="journal article" date="2016" name="Fungal Biol.">
        <title>Ochratoxin A production by Penicillium thymicola.</title>
        <authorList>
            <person name="Nguyen H.D.T."/>
            <person name="McMullin D.R."/>
            <person name="Ponomareva E."/>
            <person name="Riley R."/>
            <person name="Pomraning K.R."/>
            <person name="Baker S.E."/>
            <person name="Seifert K.A."/>
        </authorList>
    </citation>
    <scope>NUCLEOTIDE SEQUENCE</scope>
    <source>
        <strain evidence="1">DAOM 180753</strain>
    </source>
</reference>
<keyword evidence="2" id="KW-1185">Reference proteome</keyword>
<evidence type="ECO:0000313" key="2">
    <source>
        <dbReference type="Proteomes" id="UP001227192"/>
    </source>
</evidence>
<organism evidence="1 2">
    <name type="scientific">Penicillium thymicola</name>
    <dbReference type="NCBI Taxonomy" id="293382"/>
    <lineage>
        <taxon>Eukaryota</taxon>
        <taxon>Fungi</taxon>
        <taxon>Dikarya</taxon>
        <taxon>Ascomycota</taxon>
        <taxon>Pezizomycotina</taxon>
        <taxon>Eurotiomycetes</taxon>
        <taxon>Eurotiomycetidae</taxon>
        <taxon>Eurotiales</taxon>
        <taxon>Aspergillaceae</taxon>
        <taxon>Penicillium</taxon>
    </lineage>
</organism>
<dbReference type="EMBL" id="LACB01000073">
    <property type="protein sequence ID" value="KAJ9489827.1"/>
    <property type="molecule type" value="Genomic_DNA"/>
</dbReference>
<protein>
    <submittedName>
        <fullName evidence="1">Uncharacterized protein</fullName>
    </submittedName>
</protein>
<sequence>MHPGTPESSSLD</sequence>
<evidence type="ECO:0000313" key="1">
    <source>
        <dbReference type="EMBL" id="KAJ9489827.1"/>
    </source>
</evidence>